<organism evidence="1 2">
    <name type="scientific">Pseudocohnilembus persalinus</name>
    <name type="common">Ciliate</name>
    <dbReference type="NCBI Taxonomy" id="266149"/>
    <lineage>
        <taxon>Eukaryota</taxon>
        <taxon>Sar</taxon>
        <taxon>Alveolata</taxon>
        <taxon>Ciliophora</taxon>
        <taxon>Intramacronucleata</taxon>
        <taxon>Oligohymenophorea</taxon>
        <taxon>Scuticociliatia</taxon>
        <taxon>Philasterida</taxon>
        <taxon>Pseudocohnilembidae</taxon>
        <taxon>Pseudocohnilembus</taxon>
    </lineage>
</organism>
<keyword evidence="2" id="KW-1185">Reference proteome</keyword>
<protein>
    <submittedName>
        <fullName evidence="1">Uncharacterized protein</fullName>
    </submittedName>
</protein>
<dbReference type="InParanoid" id="A0A0V0QEC0"/>
<comment type="caution">
    <text evidence="1">The sequence shown here is derived from an EMBL/GenBank/DDBJ whole genome shotgun (WGS) entry which is preliminary data.</text>
</comment>
<gene>
    <name evidence="1" type="ORF">PPERSA_12788</name>
</gene>
<proteinExistence type="predicted"/>
<evidence type="ECO:0000313" key="1">
    <source>
        <dbReference type="EMBL" id="KRX00569.1"/>
    </source>
</evidence>
<sequence>MERKKMEKHFKFDFPGEDQNEQNTDTNLFSGPIHEYKFTKYKKIYEQKYNLFQLEQLKEIYKVVRKATIQNELVNKKIIFEIVSSLIASRQLPSDEKEFYKWSKQICNKKLKKMQEECETKECIFENSSYYSPEEYRLIEKDVSPGSDTHCYTCMENRELNNLFIYMCHQEFLKKQSQKTEKNQ</sequence>
<reference evidence="1 2" key="1">
    <citation type="journal article" date="2015" name="Sci. Rep.">
        <title>Genome of the facultative scuticociliatosis pathogen Pseudocohnilembus persalinus provides insight into its virulence through horizontal gene transfer.</title>
        <authorList>
            <person name="Xiong J."/>
            <person name="Wang G."/>
            <person name="Cheng J."/>
            <person name="Tian M."/>
            <person name="Pan X."/>
            <person name="Warren A."/>
            <person name="Jiang C."/>
            <person name="Yuan D."/>
            <person name="Miao W."/>
        </authorList>
    </citation>
    <scope>NUCLEOTIDE SEQUENCE [LARGE SCALE GENOMIC DNA]</scope>
    <source>
        <strain evidence="1">36N120E</strain>
    </source>
</reference>
<evidence type="ECO:0000313" key="2">
    <source>
        <dbReference type="Proteomes" id="UP000054937"/>
    </source>
</evidence>
<dbReference type="EMBL" id="LDAU01000184">
    <property type="protein sequence ID" value="KRX00569.1"/>
    <property type="molecule type" value="Genomic_DNA"/>
</dbReference>
<accession>A0A0V0QEC0</accession>
<name>A0A0V0QEC0_PSEPJ</name>
<dbReference type="AlphaFoldDB" id="A0A0V0QEC0"/>
<dbReference type="Proteomes" id="UP000054937">
    <property type="component" value="Unassembled WGS sequence"/>
</dbReference>